<evidence type="ECO:0000313" key="3">
    <source>
        <dbReference type="Proteomes" id="UP000193200"/>
    </source>
</evidence>
<keyword evidence="1" id="KW-1133">Transmembrane helix</keyword>
<dbReference type="AlphaFoldDB" id="A0A1Y5TSX8"/>
<organism evidence="2 3">
    <name type="scientific">Oceanibacterium hippocampi</name>
    <dbReference type="NCBI Taxonomy" id="745714"/>
    <lineage>
        <taxon>Bacteria</taxon>
        <taxon>Pseudomonadati</taxon>
        <taxon>Pseudomonadota</taxon>
        <taxon>Alphaproteobacteria</taxon>
        <taxon>Sneathiellales</taxon>
        <taxon>Sneathiellaceae</taxon>
        <taxon>Oceanibacterium</taxon>
    </lineage>
</organism>
<sequence>MTAEDWFQPALDSISALGFSIYDFVILALAFVGLVFYFISVLPGSARQLATRRETIERLHRFASKMQEDGGAATTALRHCFGAGNQHEAVTYLRTVQSLPGIDERAPTPLATADRAETHFLPVRIVISFARELAFSLALGLLGLSLLSVLAGTYLGGTDSGYRIHAVSIAAPALAALLVFLPAQALYTAQSRALARMCALLDELFLVPANVLFSNEMIATIENASRAQQEALDATKVDIQRAIASGRKAVSKLLTERESAIGKVIAEAVTASLRVPSERLAQSAAELGREQSDSVRDMTQEVLRLFSAELPAIEEKRMEDVARLMSGTLKVVEKLRESVDTLTVRLEGEIATDVSASIESLSARVSEIIASETGELVQRLREDGNDEVRAGARIIEEAAGALAAATADLRGAVDRASRIPAPRATPVEADHVRDGMAKASREIAKLLGDFENETSRLAKGRTTIET</sequence>
<feature type="transmembrane region" description="Helical" evidence="1">
    <location>
        <begin position="20"/>
        <end position="42"/>
    </location>
</feature>
<dbReference type="Proteomes" id="UP000193200">
    <property type="component" value="Unassembled WGS sequence"/>
</dbReference>
<dbReference type="EMBL" id="FWFR01000003">
    <property type="protein sequence ID" value="SLN68911.1"/>
    <property type="molecule type" value="Genomic_DNA"/>
</dbReference>
<accession>A0A1Y5TSX8</accession>
<gene>
    <name evidence="2" type="ORF">OCH7691_03141</name>
</gene>
<dbReference type="RefSeq" id="WP_085884514.1">
    <property type="nucleotide sequence ID" value="NZ_FWFR01000003.1"/>
</dbReference>
<evidence type="ECO:0000256" key="1">
    <source>
        <dbReference type="SAM" id="Phobius"/>
    </source>
</evidence>
<keyword evidence="1" id="KW-0472">Membrane</keyword>
<feature type="transmembrane region" description="Helical" evidence="1">
    <location>
        <begin position="162"/>
        <end position="181"/>
    </location>
</feature>
<protein>
    <submittedName>
        <fullName evidence="2">Uncharacterized protein</fullName>
    </submittedName>
</protein>
<feature type="transmembrane region" description="Helical" evidence="1">
    <location>
        <begin position="133"/>
        <end position="156"/>
    </location>
</feature>
<proteinExistence type="predicted"/>
<name>A0A1Y5TSX8_9PROT</name>
<dbReference type="InParanoid" id="A0A1Y5TSX8"/>
<reference evidence="2 3" key="1">
    <citation type="submission" date="2017-03" db="EMBL/GenBank/DDBJ databases">
        <authorList>
            <person name="Afonso C.L."/>
            <person name="Miller P.J."/>
            <person name="Scott M.A."/>
            <person name="Spackman E."/>
            <person name="Goraichik I."/>
            <person name="Dimitrov K.M."/>
            <person name="Suarez D.L."/>
            <person name="Swayne D.E."/>
        </authorList>
    </citation>
    <scope>NUCLEOTIDE SEQUENCE [LARGE SCALE GENOMIC DNA]</scope>
    <source>
        <strain evidence="2 3">CECT 7691</strain>
    </source>
</reference>
<keyword evidence="1" id="KW-0812">Transmembrane</keyword>
<keyword evidence="3" id="KW-1185">Reference proteome</keyword>
<evidence type="ECO:0000313" key="2">
    <source>
        <dbReference type="EMBL" id="SLN68911.1"/>
    </source>
</evidence>